<evidence type="ECO:0000313" key="3">
    <source>
        <dbReference type="Proteomes" id="UP000319210"/>
    </source>
</evidence>
<gene>
    <name evidence="2" type="ORF">SCA03_44450</name>
</gene>
<accession>A0A4Y3R331</accession>
<comment type="caution">
    <text evidence="2">The sequence shown here is derived from an EMBL/GenBank/DDBJ whole genome shotgun (WGS) entry which is preliminary data.</text>
</comment>
<organism evidence="2 3">
    <name type="scientific">Streptomyces cacaoi</name>
    <dbReference type="NCBI Taxonomy" id="1898"/>
    <lineage>
        <taxon>Bacteria</taxon>
        <taxon>Bacillati</taxon>
        <taxon>Actinomycetota</taxon>
        <taxon>Actinomycetes</taxon>
        <taxon>Kitasatosporales</taxon>
        <taxon>Streptomycetaceae</taxon>
        <taxon>Streptomyces</taxon>
    </lineage>
</organism>
<dbReference type="OrthoDB" id="4035173at2"/>
<dbReference type="RefSeq" id="WP_086818180.1">
    <property type="nucleotide sequence ID" value="NZ_BJMM01000025.1"/>
</dbReference>
<reference evidence="2 3" key="1">
    <citation type="submission" date="2019-06" db="EMBL/GenBank/DDBJ databases">
        <title>Whole genome shotgun sequence of Streptomyces cacaoi subsp. cacaoi NBRC 12748.</title>
        <authorList>
            <person name="Hosoyama A."/>
            <person name="Uohara A."/>
            <person name="Ohji S."/>
            <person name="Ichikawa N."/>
        </authorList>
    </citation>
    <scope>NUCLEOTIDE SEQUENCE [LARGE SCALE GENOMIC DNA]</scope>
    <source>
        <strain evidence="2 3">NBRC 12748</strain>
    </source>
</reference>
<keyword evidence="1" id="KW-0472">Membrane</keyword>
<protein>
    <recommendedName>
        <fullName evidence="4">Aromatic ring-opening dioxygenase LigA</fullName>
    </recommendedName>
</protein>
<keyword evidence="3" id="KW-1185">Reference proteome</keyword>
<evidence type="ECO:0000313" key="2">
    <source>
        <dbReference type="EMBL" id="GEB51894.1"/>
    </source>
</evidence>
<dbReference type="Proteomes" id="UP000319210">
    <property type="component" value="Unassembled WGS sequence"/>
</dbReference>
<keyword evidence="1" id="KW-1133">Transmembrane helix</keyword>
<evidence type="ECO:0008006" key="4">
    <source>
        <dbReference type="Google" id="ProtNLM"/>
    </source>
</evidence>
<feature type="transmembrane region" description="Helical" evidence="1">
    <location>
        <begin position="12"/>
        <end position="34"/>
    </location>
</feature>
<keyword evidence="1" id="KW-0812">Transmembrane</keyword>
<dbReference type="AlphaFoldDB" id="A0A4Y3R331"/>
<proteinExistence type="predicted"/>
<dbReference type="EMBL" id="BJMM01000025">
    <property type="protein sequence ID" value="GEB51894.1"/>
    <property type="molecule type" value="Genomic_DNA"/>
</dbReference>
<name>A0A4Y3R331_STRCI</name>
<evidence type="ECO:0000256" key="1">
    <source>
        <dbReference type="SAM" id="Phobius"/>
    </source>
</evidence>
<sequence length="394" mass="41970">MNRWIWPDSRPARYVRCAGALVLVAALVGGLLLLREHRRESELAGACGGVFGVPEARALLGDGPYGEDAVSGRTTGDLDGRGASLRSSCTVEGLHDVTLSASVDGVPARGHRHDLDGMYPKVPGDLPAQPLGHGWNGLFSSGESLRGSPGGELVTAVLLDCRAKKDDLLVTVRAEPDRDDGAAPVDDPRERTRYARVATAAAAHADDHWGCGARTGKTPRDGDIALPVGAYDDVPLDDAKGTCAGIPGRGRSAARAWESARGRPGAASPLETCVLGTTEPTAAVAYRFEALYGPYAQAARADHAENDYTDRRKNPATAAAGRLHDGGHWASATCPGSRERALFTVRPPYRDPLRHEDRRSAAQRTKDRAWERAALKSFAQHSARTHTCTHLHLP</sequence>